<evidence type="ECO:0000256" key="1">
    <source>
        <dbReference type="ARBA" id="ARBA00009861"/>
    </source>
</evidence>
<keyword evidence="2" id="KW-0808">Transferase</keyword>
<comment type="similarity">
    <text evidence="1">Belongs to the plant acyltransferase family.</text>
</comment>
<dbReference type="EMBL" id="AC079843">
    <property type="protein sequence ID" value="AAL01168.1"/>
    <property type="molecule type" value="Genomic_DNA"/>
</dbReference>
<sequence>MATFFTARRRKAELVAPARPTPHEHKPLSDIDSQRGLELYAAGVEFFRRRHHAAAVFSGGDDDNSGDPVGIIRAALAEALVSFYPLAGRIRELPAAGGGGGGGGKLVVECTAEGVVFVEADADVRLQELGHGQPLGPPYPCVEELLCSNDLVGEPDVVVGKPLIFMQVKNLRP</sequence>
<reference evidence="4" key="1">
    <citation type="journal article" date="2005" name="Nature">
        <title>The map-based sequence of the rice genome.</title>
        <authorList>
            <consortium name="International rice genome sequencing project (IRGSP)"/>
            <person name="Matsumoto T."/>
            <person name="Wu J."/>
            <person name="Kanamori H."/>
            <person name="Katayose Y."/>
            <person name="Fujisawa M."/>
            <person name="Namiki N."/>
            <person name="Mizuno H."/>
            <person name="Yamamoto K."/>
            <person name="Antonio B.A."/>
            <person name="Baba T."/>
            <person name="Sakata K."/>
            <person name="Nagamura Y."/>
            <person name="Aoki H."/>
            <person name="Arikawa K."/>
            <person name="Arita K."/>
            <person name="Bito T."/>
            <person name="Chiden Y."/>
            <person name="Fujitsuka N."/>
            <person name="Fukunaka R."/>
            <person name="Hamada M."/>
            <person name="Harada C."/>
            <person name="Hayashi A."/>
            <person name="Hijishita S."/>
            <person name="Honda M."/>
            <person name="Hosokawa S."/>
            <person name="Ichikawa Y."/>
            <person name="Idonuma A."/>
            <person name="Iijima M."/>
            <person name="Ikeda M."/>
            <person name="Ikeno M."/>
            <person name="Ito K."/>
            <person name="Ito S."/>
            <person name="Ito T."/>
            <person name="Ito Y."/>
            <person name="Ito Y."/>
            <person name="Iwabuchi A."/>
            <person name="Kamiya K."/>
            <person name="Karasawa W."/>
            <person name="Kurita K."/>
            <person name="Katagiri S."/>
            <person name="Kikuta A."/>
            <person name="Kobayashi H."/>
            <person name="Kobayashi N."/>
            <person name="Machita K."/>
            <person name="Maehara T."/>
            <person name="Masukawa M."/>
            <person name="Mizubayashi T."/>
            <person name="Mukai Y."/>
            <person name="Nagasaki H."/>
            <person name="Nagata Y."/>
            <person name="Naito S."/>
            <person name="Nakashima M."/>
            <person name="Nakama Y."/>
            <person name="Nakamichi Y."/>
            <person name="Nakamura M."/>
            <person name="Meguro A."/>
            <person name="Negishi M."/>
            <person name="Ohta I."/>
            <person name="Ohta T."/>
            <person name="Okamoto M."/>
            <person name="Ono N."/>
            <person name="Saji S."/>
            <person name="Sakaguchi M."/>
            <person name="Sakai K."/>
            <person name="Shibata M."/>
            <person name="Shimokawa T."/>
            <person name="Song J."/>
            <person name="Takazaki Y."/>
            <person name="Terasawa K."/>
            <person name="Tsugane M."/>
            <person name="Tsuji K."/>
            <person name="Ueda S."/>
            <person name="Waki K."/>
            <person name="Yamagata H."/>
            <person name="Yamamoto M."/>
            <person name="Yamamoto S."/>
            <person name="Yamane H."/>
            <person name="Yoshiki S."/>
            <person name="Yoshihara R."/>
            <person name="Yukawa K."/>
            <person name="Zhong H."/>
            <person name="Yano M."/>
            <person name="Yuan Q."/>
            <person name="Ouyang S."/>
            <person name="Liu J."/>
            <person name="Jones K.M."/>
            <person name="Gansberger K."/>
            <person name="Moffat K."/>
            <person name="Hill J."/>
            <person name="Bera J."/>
            <person name="Fadrosh D."/>
            <person name="Jin S."/>
            <person name="Johri S."/>
            <person name="Kim M."/>
            <person name="Overton L."/>
            <person name="Reardon M."/>
            <person name="Tsitrin T."/>
            <person name="Vuong H."/>
            <person name="Weaver B."/>
            <person name="Ciecko A."/>
            <person name="Tallon L."/>
            <person name="Jackson J."/>
            <person name="Pai G."/>
            <person name="Aken S.V."/>
            <person name="Utterback T."/>
            <person name="Reidmuller S."/>
            <person name="Feldblyum T."/>
            <person name="Hsiao J."/>
            <person name="Zismann V."/>
            <person name="Iobst S."/>
            <person name="de Vazeille A.R."/>
            <person name="Buell C.R."/>
            <person name="Ying K."/>
            <person name="Li Y."/>
            <person name="Lu T."/>
            <person name="Huang Y."/>
            <person name="Zhao Q."/>
            <person name="Feng Q."/>
            <person name="Zhang L."/>
            <person name="Zhu J."/>
            <person name="Weng Q."/>
            <person name="Mu J."/>
            <person name="Lu Y."/>
            <person name="Fan D."/>
            <person name="Liu Y."/>
            <person name="Guan J."/>
            <person name="Zhang Y."/>
            <person name="Yu S."/>
            <person name="Liu X."/>
            <person name="Zhang Y."/>
            <person name="Hong G."/>
            <person name="Han B."/>
            <person name="Choisne N."/>
            <person name="Demange N."/>
            <person name="Orjeda G."/>
            <person name="Samain S."/>
            <person name="Cattolico L."/>
            <person name="Pelletier E."/>
            <person name="Couloux A."/>
            <person name="Segurens B."/>
            <person name="Wincker P."/>
            <person name="D'Hont A."/>
            <person name="Scarpelli C."/>
            <person name="Weissenbach J."/>
            <person name="Salanoubat M."/>
            <person name="Quetier F."/>
            <person name="Yu Y."/>
            <person name="Kim H.R."/>
            <person name="Rambo T."/>
            <person name="Currie J."/>
            <person name="Collura K."/>
            <person name="Luo M."/>
            <person name="Yang T."/>
            <person name="Ammiraju J.S.S."/>
            <person name="Engler F."/>
            <person name="Soderlund C."/>
            <person name="Wing R.A."/>
            <person name="Palmer L.E."/>
            <person name="de la Bastide M."/>
            <person name="Spiegel L."/>
            <person name="Nascimento L."/>
            <person name="Zutavern T."/>
            <person name="O'Shaughnessy A."/>
            <person name="Dike S."/>
            <person name="Dedhia N."/>
            <person name="Preston R."/>
            <person name="Balija V."/>
            <person name="McCombie W.R."/>
            <person name="Chow T."/>
            <person name="Chen H."/>
            <person name="Chung M."/>
            <person name="Chen C."/>
            <person name="Shaw J."/>
            <person name="Wu H."/>
            <person name="Hsiao K."/>
            <person name="Chao Y."/>
            <person name="Chu M."/>
            <person name="Cheng C."/>
            <person name="Hour A."/>
            <person name="Lee P."/>
            <person name="Lin S."/>
            <person name="Lin Y."/>
            <person name="Liou J."/>
            <person name="Liu S."/>
            <person name="Hsing Y."/>
            <person name="Raghuvanshi S."/>
            <person name="Mohanty A."/>
            <person name="Bharti A.K."/>
            <person name="Gaur A."/>
            <person name="Gupta V."/>
            <person name="Kumar D."/>
            <person name="Ravi V."/>
            <person name="Vij S."/>
            <person name="Kapur A."/>
            <person name="Khurana P."/>
            <person name="Khurana P."/>
            <person name="Khurana J.P."/>
            <person name="Tyagi A.K."/>
            <person name="Gaikwad K."/>
            <person name="Singh A."/>
            <person name="Dalal V."/>
            <person name="Srivastava S."/>
            <person name="Dixit A."/>
            <person name="Pal A.K."/>
            <person name="Ghazi I.A."/>
            <person name="Yadav M."/>
            <person name="Pandit A."/>
            <person name="Bhargava A."/>
            <person name="Sureshbabu K."/>
            <person name="Batra K."/>
            <person name="Sharma T.R."/>
            <person name="Mohapatra T."/>
            <person name="Singh N.K."/>
            <person name="Messing J."/>
            <person name="Nelson A.B."/>
            <person name="Fuks G."/>
            <person name="Kavchok S."/>
            <person name="Keizer G."/>
            <person name="Linton E."/>
            <person name="Llaca V."/>
            <person name="Song R."/>
            <person name="Tanyolac B."/>
            <person name="Young S."/>
            <person name="Ho-Il K."/>
            <person name="Hahn J.H."/>
            <person name="Sangsakoo G."/>
            <person name="Vanavichit A."/>
            <person name="de Mattos Luiz.A.T."/>
            <person name="Zimmer P.D."/>
            <person name="Malone G."/>
            <person name="Dellagostin O."/>
            <person name="de Oliveira A.C."/>
            <person name="Bevan M."/>
            <person name="Bancroft I."/>
            <person name="Minx P."/>
            <person name="Cordum H."/>
            <person name="Wilson R."/>
            <person name="Cheng Z."/>
            <person name="Jin W."/>
            <person name="Jiang J."/>
            <person name="Leong S.A."/>
            <person name="Iwama H."/>
            <person name="Gojobori T."/>
            <person name="Itoh T."/>
            <person name="Niimura Y."/>
            <person name="Fujii Y."/>
            <person name="Habara T."/>
            <person name="Sakai H."/>
            <person name="Sato Y."/>
            <person name="Wilson G."/>
            <person name="Kumar K."/>
            <person name="McCouch S."/>
            <person name="Juretic N."/>
            <person name="Hoen D."/>
            <person name="Wright S."/>
            <person name="Bruskiewich R."/>
            <person name="Bureau T."/>
            <person name="Miyao A."/>
            <person name="Hirochika H."/>
            <person name="Nishikawa T."/>
            <person name="Kadowaki K."/>
            <person name="Sugiura M."/>
            <person name="Burr B."/>
            <person name="Sasaki T."/>
        </authorList>
    </citation>
    <scope>NUCLEOTIDE SEQUENCE [LARGE SCALE GENOMIC DNA]</scope>
    <source>
        <strain evidence="4">cv. Nipponbare</strain>
    </source>
</reference>
<dbReference type="GO" id="GO:0050734">
    <property type="term" value="F:hydroxycinnamoyltransferase activity"/>
    <property type="evidence" value="ECO:0007669"/>
    <property type="project" value="UniProtKB-ARBA"/>
</dbReference>
<proteinExistence type="inferred from homology"/>
<dbReference type="Proteomes" id="UP000000763">
    <property type="component" value="Chromosome 10"/>
</dbReference>
<evidence type="ECO:0000313" key="4">
    <source>
        <dbReference type="Proteomes" id="UP000000763"/>
    </source>
</evidence>
<gene>
    <name evidence="3" type="primary">OSJNBa0013J21.8</name>
</gene>
<reference evidence="4" key="2">
    <citation type="journal article" date="2008" name="Nucleic Acids Res.">
        <title>The rice annotation project database (RAP-DB): 2008 update.</title>
        <authorList>
            <consortium name="The rice annotation project (RAP)"/>
        </authorList>
    </citation>
    <scope>GENOME REANNOTATION</scope>
    <source>
        <strain evidence="4">cv. Nipponbare</strain>
    </source>
</reference>
<protein>
    <submittedName>
        <fullName evidence="3">Hsr201 hypersensitivity-related protein</fullName>
    </submittedName>
</protein>
<dbReference type="InterPro" id="IPR023213">
    <property type="entry name" value="CAT-like_dom_sf"/>
</dbReference>
<evidence type="ECO:0000256" key="2">
    <source>
        <dbReference type="ARBA" id="ARBA00022679"/>
    </source>
</evidence>
<dbReference type="InterPro" id="IPR050898">
    <property type="entry name" value="Plant_acyltransferase"/>
</dbReference>
<dbReference type="PANTHER" id="PTHR31147">
    <property type="entry name" value="ACYL TRANSFERASE 4"/>
    <property type="match status" value="1"/>
</dbReference>
<dbReference type="AlphaFoldDB" id="Q948E5"/>
<dbReference type="PANTHER" id="PTHR31147:SF66">
    <property type="entry name" value="OS05G0315700 PROTEIN"/>
    <property type="match status" value="1"/>
</dbReference>
<evidence type="ECO:0000313" key="3">
    <source>
        <dbReference type="EMBL" id="AAL01168.1"/>
    </source>
</evidence>
<dbReference type="Pfam" id="PF02458">
    <property type="entry name" value="Transferase"/>
    <property type="match status" value="1"/>
</dbReference>
<dbReference type="Gene3D" id="3.30.559.10">
    <property type="entry name" value="Chloramphenicol acetyltransferase-like domain"/>
    <property type="match status" value="1"/>
</dbReference>
<accession>Q948E5</accession>
<name>Q948E5_ORYSJ</name>
<organism evidence="3 4">
    <name type="scientific">Oryza sativa subsp. japonica</name>
    <name type="common">Rice</name>
    <dbReference type="NCBI Taxonomy" id="39947"/>
    <lineage>
        <taxon>Eukaryota</taxon>
        <taxon>Viridiplantae</taxon>
        <taxon>Streptophyta</taxon>
        <taxon>Embryophyta</taxon>
        <taxon>Tracheophyta</taxon>
        <taxon>Spermatophyta</taxon>
        <taxon>Magnoliopsida</taxon>
        <taxon>Liliopsida</taxon>
        <taxon>Poales</taxon>
        <taxon>Poaceae</taxon>
        <taxon>BOP clade</taxon>
        <taxon>Oryzoideae</taxon>
        <taxon>Oryzeae</taxon>
        <taxon>Oryzinae</taxon>
        <taxon>Oryza</taxon>
        <taxon>Oryza sativa</taxon>
    </lineage>
</organism>